<evidence type="ECO:0000259" key="6">
    <source>
        <dbReference type="Pfam" id="PF11698"/>
    </source>
</evidence>
<evidence type="ECO:0000256" key="3">
    <source>
        <dbReference type="ARBA" id="ARBA00022781"/>
    </source>
</evidence>
<accession>A0A367KAG0</accession>
<comment type="function">
    <text evidence="5">Subunit of the V1 complex of vacuolar(H+)-ATPase (V-ATPase), a multisubunit enzyme composed of a peripheral complex (V1) that hydrolyzes ATP and a membrane integral complex (V0) that translocates protons. V-ATPase is responsible for acidifying and maintaining the pH of intracellular compartments.</text>
</comment>
<sequence length="446" mass="50900">MEDQVPDVPLVFISNAYLEKKAQSVEQRSILWEGYQRASLVSQEEVDLIKAIDKKSATEIQNVLNDKGVETYVSLIFYLLKNLSRPDTIQYVCLKTDEILSANETNAQHFHNAASKDSSLPFEPFLKLLDNEDEFIALEASKVLTLLACSAPEPTTVDLSALYVWITKKLAGNQNDIAELAIQELESLLRISQYRLPIWNTQNTVKELVHRLSVNKTASTPQIQYQIIFCLWLLTFEKEVAADINEKYDIIPLLVDIAKSAVKEKVIRVSIATLRNLVELAPSRNLATMLVVKLLPFTENLSARKWSDADILEDIDFVKERLQEDFQSLTTFEQYASEVETGKLEWSPPHKSDLFWKENAQKLEENNFHLLRTLARLLSTSNSVLVLSVGASDIGYYIKFASTAGKNILQEIGAKRRIMELMTHEDQEVRYHALMAVQKYMHQTSW</sequence>
<reference evidence="7 8" key="1">
    <citation type="journal article" date="2018" name="G3 (Bethesda)">
        <title>Phylogenetic and Phylogenomic Definition of Rhizopus Species.</title>
        <authorList>
            <person name="Gryganskyi A.P."/>
            <person name="Golan J."/>
            <person name="Dolatabadi S."/>
            <person name="Mondo S."/>
            <person name="Robb S."/>
            <person name="Idnurm A."/>
            <person name="Muszewska A."/>
            <person name="Steczkiewicz K."/>
            <person name="Masonjones S."/>
            <person name="Liao H.L."/>
            <person name="Gajdeczka M.T."/>
            <person name="Anike F."/>
            <person name="Vuek A."/>
            <person name="Anishchenko I.M."/>
            <person name="Voigt K."/>
            <person name="de Hoog G.S."/>
            <person name="Smith M.E."/>
            <person name="Heitman J."/>
            <person name="Vilgalys R."/>
            <person name="Stajich J.E."/>
        </authorList>
    </citation>
    <scope>NUCLEOTIDE SEQUENCE [LARGE SCALE GENOMIC DNA]</scope>
    <source>
        <strain evidence="7 8">CBS 357.93</strain>
    </source>
</reference>
<dbReference type="PIRSF" id="PIRSF032184">
    <property type="entry name" value="ATPase_V1_H"/>
    <property type="match status" value="1"/>
</dbReference>
<dbReference type="AlphaFoldDB" id="A0A367KAG0"/>
<dbReference type="InterPro" id="IPR011989">
    <property type="entry name" value="ARM-like"/>
</dbReference>
<dbReference type="InterPro" id="IPR038497">
    <property type="entry name" value="ATPase_V1-cplx_hsu_C_sf"/>
</dbReference>
<dbReference type="Gene3D" id="1.25.40.150">
    <property type="entry name" value="V-type ATPase, subunit H, C-terminal domain"/>
    <property type="match status" value="1"/>
</dbReference>
<dbReference type="GO" id="GO:0046961">
    <property type="term" value="F:proton-transporting ATPase activity, rotational mechanism"/>
    <property type="evidence" value="ECO:0007669"/>
    <property type="project" value="UniProtKB-UniRule"/>
</dbReference>
<comment type="subunit">
    <text evidence="5">V-ATPase is a heteromultimeric enzyme made up of two complexes: the ATP-hydrolytic V1 complex and the proton translocation V0 complex.</text>
</comment>
<evidence type="ECO:0000313" key="8">
    <source>
        <dbReference type="Proteomes" id="UP000252139"/>
    </source>
</evidence>
<dbReference type="InterPro" id="IPR016024">
    <property type="entry name" value="ARM-type_fold"/>
</dbReference>
<evidence type="ECO:0000256" key="1">
    <source>
        <dbReference type="ARBA" id="ARBA00008613"/>
    </source>
</evidence>
<dbReference type="EMBL" id="PJQL01000143">
    <property type="protein sequence ID" value="RCH99147.1"/>
    <property type="molecule type" value="Genomic_DNA"/>
</dbReference>
<dbReference type="InterPro" id="IPR011987">
    <property type="entry name" value="ATPase_V1-cplx_hsu_C"/>
</dbReference>
<dbReference type="GO" id="GO:0000221">
    <property type="term" value="C:vacuolar proton-transporting V-type ATPase, V1 domain"/>
    <property type="evidence" value="ECO:0007669"/>
    <property type="project" value="UniProtKB-UniRule"/>
</dbReference>
<dbReference type="STRING" id="86630.A0A367KAG0"/>
<name>A0A367KAG0_RHIAZ</name>
<keyword evidence="3 5" id="KW-0375">Hydrogen ion transport</keyword>
<gene>
    <name evidence="7" type="primary">VMA13_3</name>
    <name evidence="7" type="ORF">CU097_013914</name>
</gene>
<dbReference type="Pfam" id="PF11698">
    <property type="entry name" value="V-ATPase_H_C"/>
    <property type="match status" value="1"/>
</dbReference>
<evidence type="ECO:0000313" key="7">
    <source>
        <dbReference type="EMBL" id="RCH99147.1"/>
    </source>
</evidence>
<organism evidence="7 8">
    <name type="scientific">Rhizopus azygosporus</name>
    <name type="common">Rhizopus microsporus var. azygosporus</name>
    <dbReference type="NCBI Taxonomy" id="86630"/>
    <lineage>
        <taxon>Eukaryota</taxon>
        <taxon>Fungi</taxon>
        <taxon>Fungi incertae sedis</taxon>
        <taxon>Mucoromycota</taxon>
        <taxon>Mucoromycotina</taxon>
        <taxon>Mucoromycetes</taxon>
        <taxon>Mucorales</taxon>
        <taxon>Mucorineae</taxon>
        <taxon>Rhizopodaceae</taxon>
        <taxon>Rhizopus</taxon>
    </lineage>
</organism>
<dbReference type="OrthoDB" id="10263554at2759"/>
<feature type="domain" description="ATPase V1 complex subunit H C-terminal" evidence="6">
    <location>
        <begin position="329"/>
        <end position="443"/>
    </location>
</feature>
<dbReference type="Gene3D" id="1.25.10.10">
    <property type="entry name" value="Leucine-rich Repeat Variant"/>
    <property type="match status" value="1"/>
</dbReference>
<comment type="caution">
    <text evidence="7">The sequence shown here is derived from an EMBL/GenBank/DDBJ whole genome shotgun (WGS) entry which is preliminary data.</text>
</comment>
<dbReference type="GO" id="GO:0000329">
    <property type="term" value="C:fungal-type vacuole membrane"/>
    <property type="evidence" value="ECO:0007669"/>
    <property type="project" value="TreeGrafter"/>
</dbReference>
<dbReference type="Pfam" id="PF03224">
    <property type="entry name" value="V-ATPase_H_N"/>
    <property type="match status" value="1"/>
</dbReference>
<dbReference type="Proteomes" id="UP000252139">
    <property type="component" value="Unassembled WGS sequence"/>
</dbReference>
<dbReference type="PANTHER" id="PTHR10698">
    <property type="entry name" value="V-TYPE PROTON ATPASE SUBUNIT H"/>
    <property type="match status" value="1"/>
</dbReference>
<evidence type="ECO:0000256" key="2">
    <source>
        <dbReference type="ARBA" id="ARBA00022448"/>
    </source>
</evidence>
<keyword evidence="2 5" id="KW-0813">Transport</keyword>
<dbReference type="InterPro" id="IPR004908">
    <property type="entry name" value="ATPase_V1-cplx_hsu"/>
</dbReference>
<dbReference type="SUPFAM" id="SSF48371">
    <property type="entry name" value="ARM repeat"/>
    <property type="match status" value="1"/>
</dbReference>
<proteinExistence type="inferred from homology"/>
<protein>
    <recommendedName>
        <fullName evidence="5">V-type proton ATPase subunit H</fullName>
    </recommendedName>
</protein>
<keyword evidence="4 5" id="KW-0406">Ion transport</keyword>
<evidence type="ECO:0000256" key="5">
    <source>
        <dbReference type="PIRNR" id="PIRNR032184"/>
    </source>
</evidence>
<keyword evidence="8" id="KW-1185">Reference proteome</keyword>
<dbReference type="PANTHER" id="PTHR10698:SF0">
    <property type="entry name" value="V-TYPE PROTON ATPASE SUBUNIT H"/>
    <property type="match status" value="1"/>
</dbReference>
<comment type="similarity">
    <text evidence="1 5">Belongs to the V-ATPase H subunit family.</text>
</comment>
<evidence type="ECO:0000256" key="4">
    <source>
        <dbReference type="ARBA" id="ARBA00023065"/>
    </source>
</evidence>